<sequence length="62" mass="6999">MIDESELEMIDECAFVMPRGAYFDDDDVLRAGNGDALPDGAYQTDDGRLLIYEGNFERMMSL</sequence>
<gene>
    <name evidence="1" type="ORF">HLV38_02970</name>
</gene>
<evidence type="ECO:0000313" key="2">
    <source>
        <dbReference type="Proteomes" id="UP000503297"/>
    </source>
</evidence>
<reference evidence="2" key="1">
    <citation type="submission" date="2020-05" db="EMBL/GenBank/DDBJ databases">
        <title>Novel species in genus Nocardioides.</title>
        <authorList>
            <person name="Zhang G."/>
        </authorList>
    </citation>
    <scope>NUCLEOTIDE SEQUENCE [LARGE SCALE GENOMIC DNA]</scope>
    <source>
        <strain evidence="2">zg-1050</strain>
    </source>
</reference>
<name>A0A6M8J720_9ACTN</name>
<keyword evidence="2" id="KW-1185">Reference proteome</keyword>
<proteinExistence type="predicted"/>
<dbReference type="AlphaFoldDB" id="A0A6M8J720"/>
<organism evidence="1 2">
    <name type="scientific">Berryella wangjianweii</name>
    <dbReference type="NCBI Taxonomy" id="2734634"/>
    <lineage>
        <taxon>Bacteria</taxon>
        <taxon>Bacillati</taxon>
        <taxon>Actinomycetota</taxon>
        <taxon>Coriobacteriia</taxon>
        <taxon>Eggerthellales</taxon>
        <taxon>Eggerthellaceae</taxon>
        <taxon>Berryella</taxon>
    </lineage>
</organism>
<dbReference type="RefSeq" id="WP_173164158.1">
    <property type="nucleotide sequence ID" value="NZ_CP053716.1"/>
</dbReference>
<dbReference type="Proteomes" id="UP000503297">
    <property type="component" value="Chromosome"/>
</dbReference>
<evidence type="ECO:0000313" key="1">
    <source>
        <dbReference type="EMBL" id="QKF07199.1"/>
    </source>
</evidence>
<dbReference type="EMBL" id="CP053716">
    <property type="protein sequence ID" value="QKF07199.1"/>
    <property type="molecule type" value="Genomic_DNA"/>
</dbReference>
<protein>
    <submittedName>
        <fullName evidence="1">Uncharacterized protein</fullName>
    </submittedName>
</protein>
<accession>A0A6M8J720</accession>
<dbReference type="KEGG" id="bwa:HLV38_02970"/>